<keyword evidence="1" id="KW-0472">Membrane</keyword>
<keyword evidence="1" id="KW-1133">Transmembrane helix</keyword>
<accession>A0A194ALW5</accession>
<proteinExistence type="predicted"/>
<name>A0A194ALW5_PINFU</name>
<feature type="transmembrane region" description="Helical" evidence="1">
    <location>
        <begin position="28"/>
        <end position="51"/>
    </location>
</feature>
<evidence type="ECO:0000256" key="1">
    <source>
        <dbReference type="SAM" id="Phobius"/>
    </source>
</evidence>
<keyword evidence="1" id="KW-0812">Transmembrane</keyword>
<evidence type="ECO:0000313" key="2">
    <source>
        <dbReference type="EMBL" id="JAS03467.1"/>
    </source>
</evidence>
<protein>
    <submittedName>
        <fullName evidence="2">Uncharacterized protein</fullName>
    </submittedName>
</protein>
<organism evidence="2">
    <name type="scientific">Pinctada fucata</name>
    <name type="common">Akoya pearl oyster</name>
    <name type="synonym">Pinctada imbricata fucata</name>
    <dbReference type="NCBI Taxonomy" id="50426"/>
    <lineage>
        <taxon>Eukaryota</taxon>
        <taxon>Metazoa</taxon>
        <taxon>Spiralia</taxon>
        <taxon>Lophotrochozoa</taxon>
        <taxon>Mollusca</taxon>
        <taxon>Bivalvia</taxon>
        <taxon>Autobranchia</taxon>
        <taxon>Pteriomorphia</taxon>
        <taxon>Pterioida</taxon>
        <taxon>Pterioidea</taxon>
        <taxon>Pteriidae</taxon>
        <taxon>Pinctada</taxon>
    </lineage>
</organism>
<dbReference type="EMBL" id="GELH01000805">
    <property type="protein sequence ID" value="JAS03467.1"/>
    <property type="molecule type" value="Transcribed_RNA"/>
</dbReference>
<dbReference type="EMBL" id="GELH01000806">
    <property type="protein sequence ID" value="JAS03466.1"/>
    <property type="molecule type" value="Transcribed_RNA"/>
</dbReference>
<reference evidence="2" key="1">
    <citation type="submission" date="2016-03" db="EMBL/GenBank/DDBJ databases">
        <authorList>
            <person name="Ploux O."/>
        </authorList>
    </citation>
    <scope>NUCLEOTIDE SEQUENCE</scope>
    <source>
        <tissue evidence="2">Mantle</tissue>
    </source>
</reference>
<sequence length="70" mass="8349">MCRRKQYMLWSVNLQSQIYSRKSESEKVCFNLILLVHVCQAIACLNLFVFLEKKCYHRYGTPNKPIHTLL</sequence>
<dbReference type="AlphaFoldDB" id="A0A194ALW5"/>